<feature type="region of interest" description="Disordered" evidence="1">
    <location>
        <begin position="119"/>
        <end position="139"/>
    </location>
</feature>
<dbReference type="AlphaFoldDB" id="A0AAV7UK47"/>
<keyword evidence="3" id="KW-1185">Reference proteome</keyword>
<feature type="compositionally biased region" description="Low complexity" evidence="1">
    <location>
        <begin position="119"/>
        <end position="130"/>
    </location>
</feature>
<organism evidence="2 3">
    <name type="scientific">Pleurodeles waltl</name>
    <name type="common">Iberian ribbed newt</name>
    <dbReference type="NCBI Taxonomy" id="8319"/>
    <lineage>
        <taxon>Eukaryota</taxon>
        <taxon>Metazoa</taxon>
        <taxon>Chordata</taxon>
        <taxon>Craniata</taxon>
        <taxon>Vertebrata</taxon>
        <taxon>Euteleostomi</taxon>
        <taxon>Amphibia</taxon>
        <taxon>Batrachia</taxon>
        <taxon>Caudata</taxon>
        <taxon>Salamandroidea</taxon>
        <taxon>Salamandridae</taxon>
        <taxon>Pleurodelinae</taxon>
        <taxon>Pleurodeles</taxon>
    </lineage>
</organism>
<accession>A0AAV7UK47</accession>
<proteinExistence type="predicted"/>
<gene>
    <name evidence="2" type="ORF">NDU88_004747</name>
</gene>
<evidence type="ECO:0000313" key="2">
    <source>
        <dbReference type="EMBL" id="KAJ1187982.1"/>
    </source>
</evidence>
<dbReference type="Proteomes" id="UP001066276">
    <property type="component" value="Chromosome 3_1"/>
</dbReference>
<comment type="caution">
    <text evidence="2">The sequence shown here is derived from an EMBL/GenBank/DDBJ whole genome shotgun (WGS) entry which is preliminary data.</text>
</comment>
<evidence type="ECO:0000256" key="1">
    <source>
        <dbReference type="SAM" id="MobiDB-lite"/>
    </source>
</evidence>
<reference evidence="2" key="1">
    <citation type="journal article" date="2022" name="bioRxiv">
        <title>Sequencing and chromosome-scale assembly of the giantPleurodeles waltlgenome.</title>
        <authorList>
            <person name="Brown T."/>
            <person name="Elewa A."/>
            <person name="Iarovenko S."/>
            <person name="Subramanian E."/>
            <person name="Araus A.J."/>
            <person name="Petzold A."/>
            <person name="Susuki M."/>
            <person name="Suzuki K.-i.T."/>
            <person name="Hayashi T."/>
            <person name="Toyoda A."/>
            <person name="Oliveira C."/>
            <person name="Osipova E."/>
            <person name="Leigh N.D."/>
            <person name="Simon A."/>
            <person name="Yun M.H."/>
        </authorList>
    </citation>
    <scope>NUCLEOTIDE SEQUENCE</scope>
    <source>
        <strain evidence="2">20211129_DDA</strain>
        <tissue evidence="2">Liver</tissue>
    </source>
</reference>
<name>A0AAV7UK47_PLEWA</name>
<dbReference type="EMBL" id="JANPWB010000005">
    <property type="protein sequence ID" value="KAJ1187982.1"/>
    <property type="molecule type" value="Genomic_DNA"/>
</dbReference>
<protein>
    <submittedName>
        <fullName evidence="2">Uncharacterized protein</fullName>
    </submittedName>
</protein>
<sequence length="200" mass="22460">MYELFQGTHTPRLFGGFCAAISRNCLAVAEKETSNLACRKMIYTLLWVYAVVNGSGNNSNKDMQGLQGERAPLMKRYSARDGRSLKSSERPPPKILYAHPESLRIPLWEEKVIPGVTPRWGSGRLRQRQQSRSDRSAPGRLRDLRGLAWDASEFATVEEWTEAGRLGVGLCEKWMEVGRTCGAGPKEIDPQLEHVRSVSQ</sequence>
<evidence type="ECO:0000313" key="3">
    <source>
        <dbReference type="Proteomes" id="UP001066276"/>
    </source>
</evidence>